<protein>
    <submittedName>
        <fullName evidence="9">Dephospho-CoA kinase</fullName>
        <ecNumber evidence="9">2.7.1.24</ecNumber>
    </submittedName>
</protein>
<keyword evidence="2" id="KW-0963">Cytoplasm</keyword>
<dbReference type="GO" id="GO:0015937">
    <property type="term" value="P:coenzyme A biosynthetic process"/>
    <property type="evidence" value="ECO:0007669"/>
    <property type="project" value="UniProtKB-KW"/>
</dbReference>
<evidence type="ECO:0000256" key="2">
    <source>
        <dbReference type="ARBA" id="ARBA00022490"/>
    </source>
</evidence>
<evidence type="ECO:0000256" key="5">
    <source>
        <dbReference type="ARBA" id="ARBA00022777"/>
    </source>
</evidence>
<dbReference type="SUPFAM" id="SSF52540">
    <property type="entry name" value="P-loop containing nucleoside triphosphate hydrolases"/>
    <property type="match status" value="1"/>
</dbReference>
<dbReference type="CDD" id="cd02022">
    <property type="entry name" value="DPCK"/>
    <property type="match status" value="1"/>
</dbReference>
<comment type="caution">
    <text evidence="9">The sequence shown here is derived from an EMBL/GenBank/DDBJ whole genome shotgun (WGS) entry which is preliminary data.</text>
</comment>
<sequence length="211" mass="23354">MSERTYKRIGLTGGIGAGKSTAAKRFRELGVLVLDADDISRASLKKVGACYSEVVALFGSEILAQDDEIDRKKLASIVFGDEEKRRQLNAIVHPYVIGTMFSRAEEALNKSGGIAVFEVPLLFESGMHEKMDRNILVACGEEQRVKRIIERDNTTRQAALARIRAQMPEEEKRLLANYILENDGTIEQLNAQIDALLEELSGIDVTDAENA</sequence>
<dbReference type="Pfam" id="PF01121">
    <property type="entry name" value="CoaE"/>
    <property type="match status" value="1"/>
</dbReference>
<dbReference type="EMBL" id="VSSQ01004687">
    <property type="protein sequence ID" value="MPM26248.1"/>
    <property type="molecule type" value="Genomic_DNA"/>
</dbReference>
<dbReference type="PROSITE" id="PS51219">
    <property type="entry name" value="DPCK"/>
    <property type="match status" value="1"/>
</dbReference>
<keyword evidence="3 9" id="KW-0808">Transferase</keyword>
<keyword evidence="8" id="KW-0175">Coiled coil</keyword>
<keyword evidence="6" id="KW-0067">ATP-binding</keyword>
<dbReference type="FunFam" id="3.40.50.300:FF:000991">
    <property type="entry name" value="Dephospho-CoA kinase"/>
    <property type="match status" value="1"/>
</dbReference>
<reference evidence="9" key="1">
    <citation type="submission" date="2019-08" db="EMBL/GenBank/DDBJ databases">
        <authorList>
            <person name="Kucharzyk K."/>
            <person name="Murdoch R.W."/>
            <person name="Higgins S."/>
            <person name="Loffler F."/>
        </authorList>
    </citation>
    <scope>NUCLEOTIDE SEQUENCE</scope>
</reference>
<dbReference type="GO" id="GO:0004140">
    <property type="term" value="F:dephospho-CoA kinase activity"/>
    <property type="evidence" value="ECO:0007669"/>
    <property type="project" value="UniProtKB-EC"/>
</dbReference>
<dbReference type="EC" id="2.7.1.24" evidence="9"/>
<dbReference type="InterPro" id="IPR027417">
    <property type="entry name" value="P-loop_NTPase"/>
</dbReference>
<evidence type="ECO:0000256" key="7">
    <source>
        <dbReference type="ARBA" id="ARBA00022993"/>
    </source>
</evidence>
<keyword evidence="7" id="KW-0173">Coenzyme A biosynthesis</keyword>
<dbReference type="Gene3D" id="3.40.50.300">
    <property type="entry name" value="P-loop containing nucleotide triphosphate hydrolases"/>
    <property type="match status" value="1"/>
</dbReference>
<organism evidence="9">
    <name type="scientific">bioreactor metagenome</name>
    <dbReference type="NCBI Taxonomy" id="1076179"/>
    <lineage>
        <taxon>unclassified sequences</taxon>
        <taxon>metagenomes</taxon>
        <taxon>ecological metagenomes</taxon>
    </lineage>
</organism>
<proteinExistence type="inferred from homology"/>
<dbReference type="AlphaFoldDB" id="A0A644YE60"/>
<evidence type="ECO:0000256" key="6">
    <source>
        <dbReference type="ARBA" id="ARBA00022840"/>
    </source>
</evidence>
<keyword evidence="4" id="KW-0547">Nucleotide-binding</keyword>
<dbReference type="PANTHER" id="PTHR10695:SF46">
    <property type="entry name" value="BIFUNCTIONAL COENZYME A SYNTHASE-RELATED"/>
    <property type="match status" value="1"/>
</dbReference>
<evidence type="ECO:0000313" key="9">
    <source>
        <dbReference type="EMBL" id="MPM26248.1"/>
    </source>
</evidence>
<dbReference type="InterPro" id="IPR001977">
    <property type="entry name" value="Depp_CoAkinase"/>
</dbReference>
<evidence type="ECO:0000256" key="3">
    <source>
        <dbReference type="ARBA" id="ARBA00022679"/>
    </source>
</evidence>
<dbReference type="PANTHER" id="PTHR10695">
    <property type="entry name" value="DEPHOSPHO-COA KINASE-RELATED"/>
    <property type="match status" value="1"/>
</dbReference>
<keyword evidence="5 9" id="KW-0418">Kinase</keyword>
<dbReference type="HAMAP" id="MF_00376">
    <property type="entry name" value="Dephospho_CoA_kinase"/>
    <property type="match status" value="1"/>
</dbReference>
<evidence type="ECO:0000256" key="1">
    <source>
        <dbReference type="ARBA" id="ARBA00009018"/>
    </source>
</evidence>
<dbReference type="GO" id="GO:0005524">
    <property type="term" value="F:ATP binding"/>
    <property type="evidence" value="ECO:0007669"/>
    <property type="project" value="UniProtKB-KW"/>
</dbReference>
<name>A0A644YE60_9ZZZZ</name>
<evidence type="ECO:0000256" key="4">
    <source>
        <dbReference type="ARBA" id="ARBA00022741"/>
    </source>
</evidence>
<feature type="coiled-coil region" evidence="8">
    <location>
        <begin position="179"/>
        <end position="206"/>
    </location>
</feature>
<gene>
    <name evidence="9" type="primary">coaE_21</name>
    <name evidence="9" type="ORF">SDC9_72749</name>
</gene>
<evidence type="ECO:0000256" key="8">
    <source>
        <dbReference type="SAM" id="Coils"/>
    </source>
</evidence>
<dbReference type="NCBIfam" id="TIGR00152">
    <property type="entry name" value="dephospho-CoA kinase"/>
    <property type="match status" value="1"/>
</dbReference>
<accession>A0A644YE60</accession>
<comment type="similarity">
    <text evidence="1">Belongs to the CoaE family.</text>
</comment>